<evidence type="ECO:0000313" key="2">
    <source>
        <dbReference type="EMBL" id="PIZ14557.1"/>
    </source>
</evidence>
<feature type="transmembrane region" description="Helical" evidence="1">
    <location>
        <begin position="40"/>
        <end position="65"/>
    </location>
</feature>
<keyword evidence="1" id="KW-1133">Transmembrane helix</keyword>
<dbReference type="EMBL" id="PFMR01000335">
    <property type="protein sequence ID" value="PIZ14557.1"/>
    <property type="molecule type" value="Genomic_DNA"/>
</dbReference>
<keyword evidence="1" id="KW-0812">Transmembrane</keyword>
<name>A0A2M7S4V4_9BACT</name>
<accession>A0A2M7S4V4</accession>
<comment type="caution">
    <text evidence="2">The sequence shown here is derived from an EMBL/GenBank/DDBJ whole genome shotgun (WGS) entry which is preliminary data.</text>
</comment>
<sequence length="304" mass="35365">MSKNKKIAYFILLEILAIIFAYFPSMLFKLEAESFKFNHILSIIYVLIPYISFMLLPLIIFVLGFARKLDKFLTAIALILFILWLAFIAYLVFACNKGFSPIIFSFLTALPAAVFFGGASIIGYLSNQLRKSSEKDMKEEPLIKEFSIYEINSKENLLDIQGYLHDAKCNDNEIKYDTESGKIDIIFDRQGLGDSFNKKIKTDFILFQIFEYPIVRSLLHLEDISSCKLTPTAKNIKVHTFDGIRFENDKYRLYFYWLTMDIDFKTSPKGFLKDLELSKDKIGRYTGFKYVFPFGSYTVKRIKK</sequence>
<organism evidence="2 3">
    <name type="scientific">Candidatus Desantisbacteria bacterium CG_4_10_14_0_8_um_filter_48_22</name>
    <dbReference type="NCBI Taxonomy" id="1974543"/>
    <lineage>
        <taxon>Bacteria</taxon>
        <taxon>Candidatus Desantisiibacteriota</taxon>
    </lineage>
</organism>
<reference evidence="3" key="1">
    <citation type="submission" date="2017-09" db="EMBL/GenBank/DDBJ databases">
        <title>Depth-based differentiation of microbial function through sediment-hosted aquifers and enrichment of novel symbionts in the deep terrestrial subsurface.</title>
        <authorList>
            <person name="Probst A.J."/>
            <person name="Ladd B."/>
            <person name="Jarett J.K."/>
            <person name="Geller-Mcgrath D.E."/>
            <person name="Sieber C.M.K."/>
            <person name="Emerson J.B."/>
            <person name="Anantharaman K."/>
            <person name="Thomas B.C."/>
            <person name="Malmstrom R."/>
            <person name="Stieglmeier M."/>
            <person name="Klingl A."/>
            <person name="Woyke T."/>
            <person name="Ryan C.M."/>
            <person name="Banfield J.F."/>
        </authorList>
    </citation>
    <scope>NUCLEOTIDE SEQUENCE [LARGE SCALE GENOMIC DNA]</scope>
</reference>
<dbReference type="AlphaFoldDB" id="A0A2M7S4V4"/>
<gene>
    <name evidence="2" type="ORF">COY52_12090</name>
</gene>
<protein>
    <submittedName>
        <fullName evidence="2">Uncharacterized protein</fullName>
    </submittedName>
</protein>
<evidence type="ECO:0000256" key="1">
    <source>
        <dbReference type="SAM" id="Phobius"/>
    </source>
</evidence>
<feature type="transmembrane region" description="Helical" evidence="1">
    <location>
        <begin position="7"/>
        <end position="28"/>
    </location>
</feature>
<keyword evidence="1" id="KW-0472">Membrane</keyword>
<dbReference type="Proteomes" id="UP000229307">
    <property type="component" value="Unassembled WGS sequence"/>
</dbReference>
<feature type="transmembrane region" description="Helical" evidence="1">
    <location>
        <begin position="99"/>
        <end position="125"/>
    </location>
</feature>
<proteinExistence type="predicted"/>
<evidence type="ECO:0000313" key="3">
    <source>
        <dbReference type="Proteomes" id="UP000229307"/>
    </source>
</evidence>
<feature type="transmembrane region" description="Helical" evidence="1">
    <location>
        <begin position="72"/>
        <end position="93"/>
    </location>
</feature>